<sequence>MKKRLAKVLAGVLVVGALVVPKVFAYGDTQQDPDSQTIKPLTQTTQQEDFYSQMFDWHKTWVDNAEKNGQITPEQAQAWRQHFDYMKDLHSKNGMGMGMMGGFGNGGMMGAPSVGSQG</sequence>
<feature type="signal peptide" evidence="1">
    <location>
        <begin position="1"/>
        <end position="25"/>
    </location>
</feature>
<evidence type="ECO:0000313" key="2">
    <source>
        <dbReference type="EMBL" id="AEG16756.1"/>
    </source>
</evidence>
<accession>A0AAU8PF79</accession>
<evidence type="ECO:0000256" key="1">
    <source>
        <dbReference type="SAM" id="SignalP"/>
    </source>
</evidence>
<dbReference type="RefSeq" id="WP_013824262.1">
    <property type="nucleotide sequence ID" value="NC_015573.1"/>
</dbReference>
<dbReference type="AlphaFoldDB" id="A0AAU8PF79"/>
<name>A0AAU8PF79_DESK7</name>
<dbReference type="KEGG" id="dku:Desku_3267"/>
<evidence type="ECO:0008006" key="4">
    <source>
        <dbReference type="Google" id="ProtNLM"/>
    </source>
</evidence>
<feature type="chain" id="PRO_5043470870" description="DUF2680 domain-containing protein" evidence="1">
    <location>
        <begin position="26"/>
        <end position="118"/>
    </location>
</feature>
<organism evidence="2 3">
    <name type="scientific">Desulfofundulus kuznetsovii (strain DSM 6115 / VKM B-1805 / 17)</name>
    <name type="common">Desulfotomaculum kuznetsovii</name>
    <dbReference type="NCBI Taxonomy" id="760568"/>
    <lineage>
        <taxon>Bacteria</taxon>
        <taxon>Bacillati</taxon>
        <taxon>Bacillota</taxon>
        <taxon>Clostridia</taxon>
        <taxon>Eubacteriales</taxon>
        <taxon>Peptococcaceae</taxon>
        <taxon>Desulfofundulus</taxon>
    </lineage>
</organism>
<dbReference type="Proteomes" id="UP000009229">
    <property type="component" value="Chromosome"/>
</dbReference>
<reference evidence="3" key="1">
    <citation type="submission" date="2011-05" db="EMBL/GenBank/DDBJ databases">
        <title>Complete sequence of Desulfotomaculum kuznetsovii DSM 6115.</title>
        <authorList>
            <person name="Lucas S."/>
            <person name="Han J."/>
            <person name="Lapidus A."/>
            <person name="Cheng J.-F."/>
            <person name="Goodwin L."/>
            <person name="Pitluck S."/>
            <person name="Peters L."/>
            <person name="Mikhailova N."/>
            <person name="Lu M."/>
            <person name="Saunders E."/>
            <person name="Han C."/>
            <person name="Tapia R."/>
            <person name="Land M."/>
            <person name="Hauser L."/>
            <person name="Kyrpides N."/>
            <person name="Ivanova N."/>
            <person name="Pagani I."/>
            <person name="Nazina T."/>
            <person name="Ivanova A."/>
            <person name="Parshina S."/>
            <person name="Kuever J."/>
            <person name="Muyzer G."/>
            <person name="Plugge C."/>
            <person name="Stams A."/>
            <person name="Woyke T."/>
        </authorList>
    </citation>
    <scope>NUCLEOTIDE SEQUENCE [LARGE SCALE GENOMIC DNA]</scope>
    <source>
        <strain evidence="3">DSM 6115 / VKM B-1805 / 17</strain>
    </source>
</reference>
<proteinExistence type="predicted"/>
<dbReference type="EMBL" id="CP002770">
    <property type="protein sequence ID" value="AEG16756.1"/>
    <property type="molecule type" value="Genomic_DNA"/>
</dbReference>
<gene>
    <name evidence="2" type="ordered locus">Desku_3267</name>
</gene>
<keyword evidence="1" id="KW-0732">Signal</keyword>
<evidence type="ECO:0000313" key="3">
    <source>
        <dbReference type="Proteomes" id="UP000009229"/>
    </source>
</evidence>
<keyword evidence="3" id="KW-1185">Reference proteome</keyword>
<protein>
    <recommendedName>
        <fullName evidence="4">DUF2680 domain-containing protein</fullName>
    </recommendedName>
</protein>